<dbReference type="AlphaFoldDB" id="A0ABC9C8U6"/>
<dbReference type="EMBL" id="OZ075139">
    <property type="protein sequence ID" value="CAL5014592.1"/>
    <property type="molecule type" value="Genomic_DNA"/>
</dbReference>
<accession>A0ABC9C8U6</accession>
<organism evidence="2 3">
    <name type="scientific">Urochloa decumbens</name>
    <dbReference type="NCBI Taxonomy" id="240449"/>
    <lineage>
        <taxon>Eukaryota</taxon>
        <taxon>Viridiplantae</taxon>
        <taxon>Streptophyta</taxon>
        <taxon>Embryophyta</taxon>
        <taxon>Tracheophyta</taxon>
        <taxon>Spermatophyta</taxon>
        <taxon>Magnoliopsida</taxon>
        <taxon>Liliopsida</taxon>
        <taxon>Poales</taxon>
        <taxon>Poaceae</taxon>
        <taxon>PACMAD clade</taxon>
        <taxon>Panicoideae</taxon>
        <taxon>Panicodae</taxon>
        <taxon>Paniceae</taxon>
        <taxon>Melinidinae</taxon>
        <taxon>Urochloa</taxon>
    </lineage>
</organism>
<dbReference type="Proteomes" id="UP001497457">
    <property type="component" value="Chromosome 29rd"/>
</dbReference>
<sequence>MAALRHCLSGHAAVVATRRPCISNPSPSSLRMVPTLGGQASTSLVSHKLAGRTAAPRLRDRHATGARKGAADWPLDVEPDYNRLTDEQFKRYGEELKKHCELDKDIPFREEIETICEYWKKMTSWNTSIFDMEATALSLHLCMVATKAVKLASRVMDNAALRLDKQDETYLHTTKQTLTMYVSIFVKLAEDTYHKNFNDDSVFSLLGAFRGVAAIGHILVKDALESVDYVEYGSSNYSFLVKDTDNSWHEFEQNINNLEGKFRAVLGNNSKMYELLRPTMEKAMALTILFLSQMLSMHERVLGYNAISQGRHASRAPGEGEPDGWKMGSASPVQESSGN</sequence>
<reference evidence="3" key="1">
    <citation type="submission" date="2024-06" db="EMBL/GenBank/DDBJ databases">
        <authorList>
            <person name="Ryan C."/>
        </authorList>
    </citation>
    <scope>NUCLEOTIDE SEQUENCE [LARGE SCALE GENOMIC DNA]</scope>
</reference>
<evidence type="ECO:0000256" key="1">
    <source>
        <dbReference type="SAM" id="MobiDB-lite"/>
    </source>
</evidence>
<name>A0ABC9C8U6_9POAL</name>
<gene>
    <name evidence="2" type="ORF">URODEC1_LOCUS72060</name>
</gene>
<feature type="region of interest" description="Disordered" evidence="1">
    <location>
        <begin position="312"/>
        <end position="339"/>
    </location>
</feature>
<proteinExistence type="predicted"/>
<evidence type="ECO:0000313" key="2">
    <source>
        <dbReference type="EMBL" id="CAL5014592.1"/>
    </source>
</evidence>
<keyword evidence="3" id="KW-1185">Reference proteome</keyword>
<reference evidence="2 3" key="2">
    <citation type="submission" date="2024-10" db="EMBL/GenBank/DDBJ databases">
        <authorList>
            <person name="Ryan C."/>
        </authorList>
    </citation>
    <scope>NUCLEOTIDE SEQUENCE [LARGE SCALE GENOMIC DNA]</scope>
</reference>
<evidence type="ECO:0000313" key="3">
    <source>
        <dbReference type="Proteomes" id="UP001497457"/>
    </source>
</evidence>
<protein>
    <submittedName>
        <fullName evidence="2">Uncharacterized protein</fullName>
    </submittedName>
</protein>